<proteinExistence type="predicted"/>
<dbReference type="EMBL" id="JBHTCH010000012">
    <property type="protein sequence ID" value="MFC7360455.1"/>
    <property type="molecule type" value="Genomic_DNA"/>
</dbReference>
<evidence type="ECO:0000313" key="2">
    <source>
        <dbReference type="Proteomes" id="UP001596524"/>
    </source>
</evidence>
<dbReference type="Proteomes" id="UP001596524">
    <property type="component" value="Unassembled WGS sequence"/>
</dbReference>
<name>A0ABW2N3J5_9ACTN</name>
<evidence type="ECO:0008006" key="3">
    <source>
        <dbReference type="Google" id="ProtNLM"/>
    </source>
</evidence>
<evidence type="ECO:0000313" key="1">
    <source>
        <dbReference type="EMBL" id="MFC7360455.1"/>
    </source>
</evidence>
<reference evidence="2" key="1">
    <citation type="journal article" date="2019" name="Int. J. Syst. Evol. Microbiol.">
        <title>The Global Catalogue of Microorganisms (GCM) 10K type strain sequencing project: providing services to taxonomists for standard genome sequencing and annotation.</title>
        <authorList>
            <consortium name="The Broad Institute Genomics Platform"/>
            <consortium name="The Broad Institute Genome Sequencing Center for Infectious Disease"/>
            <person name="Wu L."/>
            <person name="Ma J."/>
        </authorList>
    </citation>
    <scope>NUCLEOTIDE SEQUENCE [LARGE SCALE GENOMIC DNA]</scope>
    <source>
        <strain evidence="2">FCH27</strain>
    </source>
</reference>
<keyword evidence="2" id="KW-1185">Reference proteome</keyword>
<protein>
    <recommendedName>
        <fullName evidence="3">Amidohydrolase</fullName>
    </recommendedName>
</protein>
<dbReference type="RefSeq" id="WP_255891720.1">
    <property type="nucleotide sequence ID" value="NZ_JAFMZM010000005.1"/>
</dbReference>
<sequence length="52" mass="5850">MYADHLVQPWYDPLVDELPTAEVLDAHTHVGLRDPAGVTATMEEYLQLPRCA</sequence>
<comment type="caution">
    <text evidence="1">The sequence shown here is derived from an EMBL/GenBank/DDBJ whole genome shotgun (WGS) entry which is preliminary data.</text>
</comment>
<accession>A0ABW2N3J5</accession>
<gene>
    <name evidence="1" type="ORF">ACFQO6_09260</name>
</gene>
<organism evidence="1 2">
    <name type="scientific">Nocardioides astragali</name>
    <dbReference type="NCBI Taxonomy" id="1776736"/>
    <lineage>
        <taxon>Bacteria</taxon>
        <taxon>Bacillati</taxon>
        <taxon>Actinomycetota</taxon>
        <taxon>Actinomycetes</taxon>
        <taxon>Propionibacteriales</taxon>
        <taxon>Nocardioidaceae</taxon>
        <taxon>Nocardioides</taxon>
    </lineage>
</organism>